<evidence type="ECO:0000313" key="2">
    <source>
        <dbReference type="EMBL" id="KAK8894137.1"/>
    </source>
</evidence>
<accession>A0ABR2KUK9</accession>
<dbReference type="Proteomes" id="UP001470230">
    <property type="component" value="Unassembled WGS sequence"/>
</dbReference>
<dbReference type="EMBL" id="JAPFFF010000003">
    <property type="protein sequence ID" value="KAK8894137.1"/>
    <property type="molecule type" value="Genomic_DNA"/>
</dbReference>
<gene>
    <name evidence="2" type="ORF">M9Y10_022570</name>
</gene>
<feature type="region of interest" description="Disordered" evidence="1">
    <location>
        <begin position="113"/>
        <end position="134"/>
    </location>
</feature>
<keyword evidence="3" id="KW-1185">Reference proteome</keyword>
<name>A0ABR2KUK9_9EUKA</name>
<protein>
    <recommendedName>
        <fullName evidence="4">RGS domain-containing protein</fullName>
    </recommendedName>
</protein>
<evidence type="ECO:0000256" key="1">
    <source>
        <dbReference type="SAM" id="MobiDB-lite"/>
    </source>
</evidence>
<feature type="region of interest" description="Disordered" evidence="1">
    <location>
        <begin position="665"/>
        <end position="729"/>
    </location>
</feature>
<proteinExistence type="predicted"/>
<feature type="compositionally biased region" description="Low complexity" evidence="1">
    <location>
        <begin position="673"/>
        <end position="684"/>
    </location>
</feature>
<sequence length="939" mass="109403">MNDSDQKLLQFLVNIVPRQISDVSNKMQQELVGIRKKLIRKARIITEFRYFLRIFFYDSKTEQKVKKFEADYFNSPYLNPSEPPESGRKVLRKSISIDQNFLNSLLNNEETGNIVPPQTIKKTKNSRGKDNYSDSECFDSEHDSDFVTYLFNPKEVTPFLGLSLVSQNSSVILNHIHENPSILIEGLLKNQDHQFYVHITQKIIPSIFGYFASTEHLDLASFFYTTLIATPNVTPDMAIPILSPFFNSPATYRFTEKLYSEFFKNIVYEDSDDNEFKKHYKPPHKPAMMTSQSMEFNNAQTIKESSDPRVQNSRILNICILNAAPLLPPQFYRIFKQMRIQKWTLKDWYNIFFREFILISMNQWIRASFCDEYVEILFNIMSRKFTTKKELAILFKGLLKLSPIYEPPEIFNCFKSLSTLYMLNIRDMQILVKFLDDNKILPPSVDISSFNRVPKKFRYLSFWCNVYSKKRRNSIPFLPELKESNDNRLVFQSFSTIRKRIENDEYKSETNKFKKEFQALQTLAEKNDQTNSIEFMLRNTGKGEFHTFAQKRCYLALMNDADNFEEMMELLRFKDIVSGWRNLLQSNENMLVLSHISIFEKRMDVVQSMPIFIKQAIFLNKIDESRFKKYSEKFAEIGTDWDIIIHSPHFLAFKFSNSLSYAPSPTLKKSKKTNGSISSSSSSAKVEKNININNHGKKLVNSASSPDLSKLANDDEESPNISEVSSDTEHNILPKRDLVQNNLNINRSSNKKQITISVNCPTSEKGSSNESNNNNNVEVHVTKSMSSEELYAQSKGEVHPLASFKQLPNTFFETLELVSLIHHVRLPEKFLIMLKTMERIDFLSNNQNTDFSLYYLLLQNIPGQIILPIYVELNVFAMREPSIFLLCTETERKRWLRFEQIILKCASENLDFLAKLINLQSALQDEFNQWKSKNLKAVS</sequence>
<evidence type="ECO:0000313" key="3">
    <source>
        <dbReference type="Proteomes" id="UP001470230"/>
    </source>
</evidence>
<evidence type="ECO:0008006" key="4">
    <source>
        <dbReference type="Google" id="ProtNLM"/>
    </source>
</evidence>
<comment type="caution">
    <text evidence="2">The sequence shown here is derived from an EMBL/GenBank/DDBJ whole genome shotgun (WGS) entry which is preliminary data.</text>
</comment>
<organism evidence="2 3">
    <name type="scientific">Tritrichomonas musculus</name>
    <dbReference type="NCBI Taxonomy" id="1915356"/>
    <lineage>
        <taxon>Eukaryota</taxon>
        <taxon>Metamonada</taxon>
        <taxon>Parabasalia</taxon>
        <taxon>Tritrichomonadida</taxon>
        <taxon>Tritrichomonadidae</taxon>
        <taxon>Tritrichomonas</taxon>
    </lineage>
</organism>
<reference evidence="2 3" key="1">
    <citation type="submission" date="2024-04" db="EMBL/GenBank/DDBJ databases">
        <title>Tritrichomonas musculus Genome.</title>
        <authorList>
            <person name="Alves-Ferreira E."/>
            <person name="Grigg M."/>
            <person name="Lorenzi H."/>
            <person name="Galac M."/>
        </authorList>
    </citation>
    <scope>NUCLEOTIDE SEQUENCE [LARGE SCALE GENOMIC DNA]</scope>
    <source>
        <strain evidence="2 3">EAF2021</strain>
    </source>
</reference>